<dbReference type="InterPro" id="IPR022813">
    <property type="entry name" value="SecD/SecF_arch_bac"/>
</dbReference>
<evidence type="ECO:0000256" key="7">
    <source>
        <dbReference type="ARBA" id="ARBA00023010"/>
    </source>
</evidence>
<dbReference type="GO" id="GO:0065002">
    <property type="term" value="P:intracellular protein transmembrane transport"/>
    <property type="evidence" value="ECO:0007669"/>
    <property type="project" value="UniProtKB-UniRule"/>
</dbReference>
<comment type="caution">
    <text evidence="9">Lacks conserved residue(s) required for the propagation of feature annotation.</text>
</comment>
<feature type="transmembrane region" description="Helical" evidence="9">
    <location>
        <begin position="307"/>
        <end position="328"/>
    </location>
</feature>
<dbReference type="Gene3D" id="1.20.1640.10">
    <property type="entry name" value="Multidrug efflux transporter AcrB transmembrane domain"/>
    <property type="match status" value="1"/>
</dbReference>
<feature type="domain" description="Protein translocase subunit SecDF P1" evidence="11">
    <location>
        <begin position="72"/>
        <end position="130"/>
    </location>
</feature>
<gene>
    <name evidence="9" type="primary">secD</name>
    <name evidence="13" type="ORF">AN619_05250</name>
</gene>
<dbReference type="GO" id="GO:0043952">
    <property type="term" value="P:protein transport by the Sec complex"/>
    <property type="evidence" value="ECO:0007669"/>
    <property type="project" value="UniProtKB-UniRule"/>
</dbReference>
<protein>
    <recommendedName>
        <fullName evidence="9">Protein translocase subunit SecD</fullName>
    </recommendedName>
</protein>
<dbReference type="InterPro" id="IPR048634">
    <property type="entry name" value="SecD_SecF_C"/>
</dbReference>
<dbReference type="PANTHER" id="PTHR30081:SF1">
    <property type="entry name" value="PROTEIN TRANSLOCASE SUBUNIT SECD"/>
    <property type="match status" value="1"/>
</dbReference>
<dbReference type="PRINTS" id="PR01755">
    <property type="entry name" value="SECFTRNLCASE"/>
</dbReference>
<dbReference type="GO" id="GO:0015450">
    <property type="term" value="F:protein-transporting ATPase activity"/>
    <property type="evidence" value="ECO:0007669"/>
    <property type="project" value="InterPro"/>
</dbReference>
<keyword evidence="6 9" id="KW-1133">Transmembrane helix</keyword>
<evidence type="ECO:0000256" key="9">
    <source>
        <dbReference type="HAMAP-Rule" id="MF_01463"/>
    </source>
</evidence>
<accession>A0A140L8X3</accession>
<dbReference type="InterPro" id="IPR048631">
    <property type="entry name" value="SecD_1st"/>
</dbReference>
<feature type="domain" description="Protein export membrane protein SecD/SecF C-terminal" evidence="10">
    <location>
        <begin position="238"/>
        <end position="405"/>
    </location>
</feature>
<reference evidence="13 14" key="1">
    <citation type="submission" date="2015-12" db="EMBL/GenBank/DDBJ databases">
        <title>Draft genome sequence of the thermoanaerobe Thermotalea metallivorans, an isolate from the runoff channel of the Great Artesian Basin, Australia.</title>
        <authorList>
            <person name="Patel B.K."/>
        </authorList>
    </citation>
    <scope>NUCLEOTIDE SEQUENCE [LARGE SCALE GENOMIC DNA]</scope>
    <source>
        <strain evidence="13 14">B2-1</strain>
    </source>
</reference>
<evidence type="ECO:0000256" key="1">
    <source>
        <dbReference type="ARBA" id="ARBA00004651"/>
    </source>
</evidence>
<comment type="subunit">
    <text evidence="9">Forms a complex with SecF. Part of the essential Sec protein translocation apparatus which comprises SecA, SecYEG and auxiliary proteins SecDF. Other proteins may also be involved.</text>
</comment>
<comment type="subcellular location">
    <subcellularLocation>
        <location evidence="1 9">Cell membrane</location>
        <topology evidence="1 9">Multi-pass membrane protein</topology>
    </subcellularLocation>
</comment>
<evidence type="ECO:0000256" key="5">
    <source>
        <dbReference type="ARBA" id="ARBA00022927"/>
    </source>
</evidence>
<dbReference type="HAMAP" id="MF_01463_B">
    <property type="entry name" value="SecD_B"/>
    <property type="match status" value="1"/>
</dbReference>
<dbReference type="NCBIfam" id="TIGR01129">
    <property type="entry name" value="secD"/>
    <property type="match status" value="1"/>
</dbReference>
<comment type="function">
    <text evidence="9">Part of the Sec protein translocase complex. Interacts with the SecYEG preprotein conducting channel. SecDF uses the proton motive force (PMF) to complete protein translocation after the ATP-dependent function of SecA.</text>
</comment>
<feature type="transmembrane region" description="Helical" evidence="9">
    <location>
        <begin position="281"/>
        <end position="301"/>
    </location>
</feature>
<evidence type="ECO:0000259" key="11">
    <source>
        <dbReference type="Pfam" id="PF21760"/>
    </source>
</evidence>
<dbReference type="PATRIC" id="fig|520762.4.peg.600"/>
<dbReference type="FunFam" id="1.20.1640.10:FF:000004">
    <property type="entry name" value="Protein translocase subunit SecD"/>
    <property type="match status" value="1"/>
</dbReference>
<sequence length="421" mass="44919">MGMNFKNVLALLLILAIIAASAIIGIYGLEIGNVKINPIRESMRLGLDLKGGVFVVLEAETNATGDDLDKIMNQTKEVIERRVNIMGLTEPNIVREGEKRIRVELPGAQNASDAIEAIGKTAQLQFIKPNGEVVITGSQVKNAEVVFEKDRGNIPSVALELNSEGAKAFQEATRELAAATNINDKIIAIVLDNDVISAPAVQNEIPNGKALITGNFTLEEASELAALIRGGALPVNLVEVQTSAIGPTLGIDSLNKSIDAGTIGIILVFLFMLVYYKLPGLIADIALVLYTSIVLWTMVALKATLTLPGIAGLILSIGMAVDANVIIFERIKEELKNGKTLRASVNAGFSRALTTIIDSNITTVIAALVLFQFGSGPIKGFAVTLMIGIFASMFTAVVVTKILLKLFISFDVFRNTKLYGA</sequence>
<evidence type="ECO:0000256" key="2">
    <source>
        <dbReference type="ARBA" id="ARBA00022448"/>
    </source>
</evidence>
<keyword evidence="14" id="KW-1185">Reference proteome</keyword>
<name>A0A140L8X3_9FIRM</name>
<dbReference type="STRING" id="520762.AN619_05250"/>
<dbReference type="InterPro" id="IPR005791">
    <property type="entry name" value="SecD"/>
</dbReference>
<dbReference type="GO" id="GO:0006605">
    <property type="term" value="P:protein targeting"/>
    <property type="evidence" value="ECO:0007669"/>
    <property type="project" value="UniProtKB-UniRule"/>
</dbReference>
<dbReference type="Pfam" id="PF02355">
    <property type="entry name" value="SecD_SecF_C"/>
    <property type="match status" value="1"/>
</dbReference>
<evidence type="ECO:0000259" key="10">
    <source>
        <dbReference type="Pfam" id="PF02355"/>
    </source>
</evidence>
<keyword evidence="4 9" id="KW-0812">Transmembrane</keyword>
<dbReference type="Proteomes" id="UP000070456">
    <property type="component" value="Unassembled WGS sequence"/>
</dbReference>
<keyword evidence="3 9" id="KW-1003">Cell membrane</keyword>
<feature type="transmembrane region" description="Helical" evidence="9">
    <location>
        <begin position="380"/>
        <end position="404"/>
    </location>
</feature>
<dbReference type="PANTHER" id="PTHR30081">
    <property type="entry name" value="PROTEIN-EXPORT MEMBRANE PROTEIN SEC"/>
    <property type="match status" value="1"/>
</dbReference>
<dbReference type="EMBL" id="LOEE01000019">
    <property type="protein sequence ID" value="KXG76998.1"/>
    <property type="molecule type" value="Genomic_DNA"/>
</dbReference>
<dbReference type="NCBIfam" id="TIGR00916">
    <property type="entry name" value="2A0604s01"/>
    <property type="match status" value="1"/>
</dbReference>
<dbReference type="InterPro" id="IPR022645">
    <property type="entry name" value="SecD/SecF_bac"/>
</dbReference>
<dbReference type="GO" id="GO:0005886">
    <property type="term" value="C:plasma membrane"/>
    <property type="evidence" value="ECO:0007669"/>
    <property type="project" value="UniProtKB-SubCell"/>
</dbReference>
<evidence type="ECO:0000313" key="13">
    <source>
        <dbReference type="EMBL" id="KXG76998.1"/>
    </source>
</evidence>
<dbReference type="InterPro" id="IPR055344">
    <property type="entry name" value="SecD_SecF_C_bact"/>
</dbReference>
<keyword evidence="5 9" id="KW-0653">Protein transport</keyword>
<dbReference type="Pfam" id="PF21760">
    <property type="entry name" value="SecD_1st"/>
    <property type="match status" value="1"/>
</dbReference>
<proteinExistence type="inferred from homology"/>
<feature type="transmembrane region" description="Helical" evidence="9">
    <location>
        <begin position="258"/>
        <end position="276"/>
    </location>
</feature>
<organism evidence="13 14">
    <name type="scientific">Thermotalea metallivorans</name>
    <dbReference type="NCBI Taxonomy" id="520762"/>
    <lineage>
        <taxon>Bacteria</taxon>
        <taxon>Bacillati</taxon>
        <taxon>Bacillota</taxon>
        <taxon>Clostridia</taxon>
        <taxon>Peptostreptococcales</taxon>
        <taxon>Thermotaleaceae</taxon>
        <taxon>Thermotalea</taxon>
    </lineage>
</organism>
<keyword evidence="7 9" id="KW-0811">Translocation</keyword>
<dbReference type="Gene3D" id="3.30.70.3220">
    <property type="match status" value="1"/>
</dbReference>
<feature type="transmembrane region" description="Helical" evidence="9">
    <location>
        <begin position="349"/>
        <end position="374"/>
    </location>
</feature>
<evidence type="ECO:0000259" key="12">
    <source>
        <dbReference type="Pfam" id="PF22599"/>
    </source>
</evidence>
<dbReference type="Pfam" id="PF22599">
    <property type="entry name" value="SecDF_P1_head"/>
    <property type="match status" value="1"/>
</dbReference>
<feature type="domain" description="SecDF P1 head subdomain" evidence="12">
    <location>
        <begin position="131"/>
        <end position="235"/>
    </location>
</feature>
<dbReference type="AlphaFoldDB" id="A0A140L8X3"/>
<dbReference type="InterPro" id="IPR054384">
    <property type="entry name" value="SecDF_P1_head"/>
</dbReference>
<comment type="similarity">
    <text evidence="9">Belongs to the SecD/SecF family. SecD subfamily.</text>
</comment>
<comment type="caution">
    <text evidence="13">The sequence shown here is derived from an EMBL/GenBank/DDBJ whole genome shotgun (WGS) entry which is preliminary data.</text>
</comment>
<evidence type="ECO:0000256" key="8">
    <source>
        <dbReference type="ARBA" id="ARBA00023136"/>
    </source>
</evidence>
<evidence type="ECO:0000256" key="3">
    <source>
        <dbReference type="ARBA" id="ARBA00022475"/>
    </source>
</evidence>
<evidence type="ECO:0000313" key="14">
    <source>
        <dbReference type="Proteomes" id="UP000070456"/>
    </source>
</evidence>
<evidence type="ECO:0000256" key="6">
    <source>
        <dbReference type="ARBA" id="ARBA00022989"/>
    </source>
</evidence>
<dbReference type="SUPFAM" id="SSF82866">
    <property type="entry name" value="Multidrug efflux transporter AcrB transmembrane domain"/>
    <property type="match status" value="1"/>
</dbReference>
<keyword evidence="2 9" id="KW-0813">Transport</keyword>
<evidence type="ECO:0000256" key="4">
    <source>
        <dbReference type="ARBA" id="ARBA00022692"/>
    </source>
</evidence>
<keyword evidence="8 9" id="KW-0472">Membrane</keyword>